<dbReference type="Proteomes" id="UP000515154">
    <property type="component" value="Linkage group LG17"/>
</dbReference>
<dbReference type="InterPro" id="IPR052220">
    <property type="entry name" value="METTL25"/>
</dbReference>
<dbReference type="InterPro" id="IPR025714">
    <property type="entry name" value="Methyltranfer_dom"/>
</dbReference>
<dbReference type="InterPro" id="IPR029063">
    <property type="entry name" value="SAM-dependent_MTases_sf"/>
</dbReference>
<dbReference type="AlphaFoldDB" id="A0A6P7TBM9"/>
<keyword evidence="2" id="KW-1185">Reference proteome</keyword>
<sequence length="646" mass="73083">MAERDCVFALPGNLDSVGSVKRHIQKILQFLEIYEWMLDIYVSDFFVLNHWEKLLPSWRDCFQKMTASDVAELLTVNKNTKSKIVLPLSLLAYRSCTQSLSLKRTITSDKGLSYVLEALTSNTCQKISAHLPTMYHVTDDPTVISDIKCSGGQYVSLDACYRKHVKPKKQHEIHQMSKVIGNLCHIIKCDKVVDVGAGLGHLSRLLNFKYNLTVTTVEATGGHAAKAHKFDLDLLSMMKKRKKEIQDSEQKYEGTICYNTAEKKANLNLNDSSNHSTSLPYHVIHQVVNNISPNDFLEMLKMPRTCEFDSSQKVNLSDTFQPFCLSNTNSGEHYTSKENSTVNFHLNHDTYGSIKEKYILPSPHKQSSNYRQIRRTCSESNLSQSVTTFKENSVKFCTKSSNSLNLCDEELILKKPSVFANHLVLCGLHACGDLTTTLIQMFTQSQAISALAVVGCCYMKLSTSSDCSLSNNASWGYPMSQHLQTLQHHLTYEARELACHFVDAYHKRLLENKPSLRRHWYRASLQCVVKAIQPTFKHGCIKISIKNVENLSFEVYLEKALKSLGFSISQVPPGIIDQCKATENRWKDIVCFYTLRLSIAPVIETLLLLDRMLYILESGIPCALVPIFEPLLSPRNFVLLAAKSLH</sequence>
<organism evidence="2 3">
    <name type="scientific">Octopus sinensis</name>
    <name type="common">East Asian common octopus</name>
    <dbReference type="NCBI Taxonomy" id="2607531"/>
    <lineage>
        <taxon>Eukaryota</taxon>
        <taxon>Metazoa</taxon>
        <taxon>Spiralia</taxon>
        <taxon>Lophotrochozoa</taxon>
        <taxon>Mollusca</taxon>
        <taxon>Cephalopoda</taxon>
        <taxon>Coleoidea</taxon>
        <taxon>Octopodiformes</taxon>
        <taxon>Octopoda</taxon>
        <taxon>Incirrata</taxon>
        <taxon>Octopodidae</taxon>
        <taxon>Octopus</taxon>
    </lineage>
</organism>
<dbReference type="KEGG" id="osn:115221019"/>
<protein>
    <submittedName>
        <fullName evidence="3">Protein RRNAD1</fullName>
    </submittedName>
</protein>
<dbReference type="PANTHER" id="PTHR12496">
    <property type="entry name" value="CGI-41 METHYLTRANSFERASE"/>
    <property type="match status" value="1"/>
</dbReference>
<dbReference type="Pfam" id="PF13679">
    <property type="entry name" value="Methyltransf_32"/>
    <property type="match status" value="1"/>
</dbReference>
<feature type="domain" description="Methyltransferase" evidence="1">
    <location>
        <begin position="168"/>
        <end position="463"/>
    </location>
</feature>
<proteinExistence type="predicted"/>
<dbReference type="PANTHER" id="PTHR12496:SF2">
    <property type="entry name" value="METHYLTRANSFERASE-LIKE PROTEIN 25B"/>
    <property type="match status" value="1"/>
</dbReference>
<evidence type="ECO:0000259" key="1">
    <source>
        <dbReference type="Pfam" id="PF13679"/>
    </source>
</evidence>
<dbReference type="RefSeq" id="XP_029647096.1">
    <property type="nucleotide sequence ID" value="XM_029791236.2"/>
</dbReference>
<gene>
    <name evidence="3" type="primary">LOC115221019</name>
</gene>
<dbReference type="SUPFAM" id="SSF53335">
    <property type="entry name" value="S-adenosyl-L-methionine-dependent methyltransferases"/>
    <property type="match status" value="1"/>
</dbReference>
<reference evidence="3" key="1">
    <citation type="submission" date="2025-08" db="UniProtKB">
        <authorList>
            <consortium name="RefSeq"/>
        </authorList>
    </citation>
    <scope>IDENTIFICATION</scope>
</reference>
<accession>A0A6P7TBM9</accession>
<evidence type="ECO:0000313" key="3">
    <source>
        <dbReference type="RefSeq" id="XP_029647096.1"/>
    </source>
</evidence>
<name>A0A6P7TBM9_9MOLL</name>
<evidence type="ECO:0000313" key="2">
    <source>
        <dbReference type="Proteomes" id="UP000515154"/>
    </source>
</evidence>